<dbReference type="PROSITE" id="PS01039">
    <property type="entry name" value="SBP_BACTERIAL_3"/>
    <property type="match status" value="1"/>
</dbReference>
<comment type="similarity">
    <text evidence="2 4">Belongs to the bacterial solute-binding protein 3 family.</text>
</comment>
<dbReference type="AlphaFoldDB" id="A0AAU9EDQ7"/>
<feature type="signal peptide" evidence="5">
    <location>
        <begin position="1"/>
        <end position="24"/>
    </location>
</feature>
<evidence type="ECO:0000256" key="5">
    <source>
        <dbReference type="SAM" id="SignalP"/>
    </source>
</evidence>
<dbReference type="PANTHER" id="PTHR35936:SF17">
    <property type="entry name" value="ARGININE-BINDING EXTRACELLULAR PROTEIN ARTP"/>
    <property type="match status" value="1"/>
</dbReference>
<protein>
    <submittedName>
        <fullName evidence="8">Amino acid ABC transporter substrate-binding protein</fullName>
    </submittedName>
</protein>
<evidence type="ECO:0000256" key="1">
    <source>
        <dbReference type="ARBA" id="ARBA00004196"/>
    </source>
</evidence>
<dbReference type="GO" id="GO:0016020">
    <property type="term" value="C:membrane"/>
    <property type="evidence" value="ECO:0007669"/>
    <property type="project" value="InterPro"/>
</dbReference>
<dbReference type="EMBL" id="AP028679">
    <property type="protein sequence ID" value="BEQ13394.1"/>
    <property type="molecule type" value="Genomic_DNA"/>
</dbReference>
<sequence>MRKTGIVIALVAFMTLALASAALAGPVMDRIVKKGELVVGTATDYPPFNFKANDGTIMGLDVDLAKILAQAIKVKLKIEVIPFPKLLEALNAGKVDLVISGMTMTPERNTKAYFAGPYFVTGQGALMKGDMMQKIRDLTDFNKPEYTVAVNKGTTGETTVKQLLPKAKIVAYKDNEDALKALLAGKAQVMVADFPYCVLASFQYKADNLAALQKPFTFEPLGVAVPANDSLLQNMVDNYLGTLTAGGGLTELKARWFKQSGWIKKLPR</sequence>
<accession>A0AAU9EDQ7</accession>
<dbReference type="Proteomes" id="UP001366166">
    <property type="component" value="Chromosome"/>
</dbReference>
<evidence type="ECO:0000259" key="7">
    <source>
        <dbReference type="SMART" id="SM00079"/>
    </source>
</evidence>
<dbReference type="SUPFAM" id="SSF53850">
    <property type="entry name" value="Periplasmic binding protein-like II"/>
    <property type="match status" value="1"/>
</dbReference>
<dbReference type="PANTHER" id="PTHR35936">
    <property type="entry name" value="MEMBRANE-BOUND LYTIC MUREIN TRANSGLYCOSYLASE F"/>
    <property type="match status" value="1"/>
</dbReference>
<keyword evidence="3 5" id="KW-0732">Signal</keyword>
<gene>
    <name evidence="8" type="ORF">FAK_04600</name>
</gene>
<dbReference type="GO" id="GO:0030313">
    <property type="term" value="C:cell envelope"/>
    <property type="evidence" value="ECO:0007669"/>
    <property type="project" value="UniProtKB-SubCell"/>
</dbReference>
<feature type="domain" description="Ionotropic glutamate receptor C-terminal" evidence="7">
    <location>
        <begin position="36"/>
        <end position="259"/>
    </location>
</feature>
<dbReference type="Pfam" id="PF00497">
    <property type="entry name" value="SBP_bac_3"/>
    <property type="match status" value="1"/>
</dbReference>
<dbReference type="SMART" id="SM00079">
    <property type="entry name" value="PBPe"/>
    <property type="match status" value="1"/>
</dbReference>
<feature type="chain" id="PRO_5043448577" evidence="5">
    <location>
        <begin position="25"/>
        <end position="268"/>
    </location>
</feature>
<reference evidence="9" key="1">
    <citation type="journal article" date="2023" name="Arch. Microbiol.">
        <title>Desulfoferula mesophilus gen. nov. sp. nov., a mesophilic sulfate-reducing bacterium isolated from a brackish lake sediment.</title>
        <authorList>
            <person name="Watanabe T."/>
            <person name="Yabe T."/>
            <person name="Tsuji J.M."/>
            <person name="Fukui M."/>
        </authorList>
    </citation>
    <scope>NUCLEOTIDE SEQUENCE [LARGE SCALE GENOMIC DNA]</scope>
    <source>
        <strain evidence="9">12FAK</strain>
    </source>
</reference>
<dbReference type="InterPro" id="IPR001320">
    <property type="entry name" value="Iontro_rcpt_C"/>
</dbReference>
<dbReference type="GO" id="GO:0015276">
    <property type="term" value="F:ligand-gated monoatomic ion channel activity"/>
    <property type="evidence" value="ECO:0007669"/>
    <property type="project" value="InterPro"/>
</dbReference>
<dbReference type="InterPro" id="IPR018313">
    <property type="entry name" value="SBP_3_CS"/>
</dbReference>
<keyword evidence="9" id="KW-1185">Reference proteome</keyword>
<proteinExistence type="inferred from homology"/>
<dbReference type="Gene3D" id="3.40.190.10">
    <property type="entry name" value="Periplasmic binding protein-like II"/>
    <property type="match status" value="2"/>
</dbReference>
<dbReference type="InterPro" id="IPR001638">
    <property type="entry name" value="Solute-binding_3/MltF_N"/>
</dbReference>
<comment type="subcellular location">
    <subcellularLocation>
        <location evidence="1">Cell envelope</location>
    </subcellularLocation>
</comment>
<dbReference type="KEGG" id="dmp:FAK_04600"/>
<evidence type="ECO:0000313" key="8">
    <source>
        <dbReference type="EMBL" id="BEQ13394.1"/>
    </source>
</evidence>
<feature type="domain" description="Solute-binding protein family 3/N-terminal" evidence="6">
    <location>
        <begin position="36"/>
        <end position="260"/>
    </location>
</feature>
<organism evidence="8 9">
    <name type="scientific">Desulfoferula mesophila</name>
    <dbReference type="NCBI Taxonomy" id="3058419"/>
    <lineage>
        <taxon>Bacteria</taxon>
        <taxon>Pseudomonadati</taxon>
        <taxon>Thermodesulfobacteriota</taxon>
        <taxon>Desulfarculia</taxon>
        <taxon>Desulfarculales</taxon>
        <taxon>Desulfarculaceae</taxon>
        <taxon>Desulfoferula</taxon>
    </lineage>
</organism>
<evidence type="ECO:0000256" key="2">
    <source>
        <dbReference type="ARBA" id="ARBA00010333"/>
    </source>
</evidence>
<evidence type="ECO:0000256" key="3">
    <source>
        <dbReference type="ARBA" id="ARBA00022729"/>
    </source>
</evidence>
<dbReference type="RefSeq" id="WP_338605050.1">
    <property type="nucleotide sequence ID" value="NZ_AP028679.1"/>
</dbReference>
<dbReference type="SMART" id="SM00062">
    <property type="entry name" value="PBPb"/>
    <property type="match status" value="1"/>
</dbReference>
<evidence type="ECO:0000256" key="4">
    <source>
        <dbReference type="RuleBase" id="RU003744"/>
    </source>
</evidence>
<name>A0AAU9EDQ7_9BACT</name>
<evidence type="ECO:0000313" key="9">
    <source>
        <dbReference type="Proteomes" id="UP001366166"/>
    </source>
</evidence>
<evidence type="ECO:0000259" key="6">
    <source>
        <dbReference type="SMART" id="SM00062"/>
    </source>
</evidence>